<name>A0A2T7BF75_9BACT</name>
<sequence>MYMKNIWIYLLVSFLLISNGFLLFRMSGKKNDTAASLLAEMRASDSGQLAMEKYYHTNNVMNSQLNNDIKLDDNLTVTGVDNKDVKLKTLVGNGPKLIVRSNESGCSVCIENEIQKVAKFAKIVGDSNIIVVANFTNVRKSVVFKQTNNISLQTYVCKSVGLPYEKNNDKPFVFLLTPDMIAQNFYLPEVTDPEVAQGYYSAIYKRYFKEALHGNPPELPSL</sequence>
<protein>
    <recommendedName>
        <fullName evidence="4">Thioredoxin domain-containing protein</fullName>
    </recommendedName>
</protein>
<dbReference type="AlphaFoldDB" id="A0A2T7BF75"/>
<evidence type="ECO:0000256" key="1">
    <source>
        <dbReference type="SAM" id="Phobius"/>
    </source>
</evidence>
<evidence type="ECO:0000313" key="2">
    <source>
        <dbReference type="EMBL" id="PUZ24937.1"/>
    </source>
</evidence>
<reference evidence="2 3" key="1">
    <citation type="submission" date="2018-04" db="EMBL/GenBank/DDBJ databases">
        <title>Chitinophaga fuyangensis sp. nov., isolated from soil in a chemical factory.</title>
        <authorList>
            <person name="Chen K."/>
        </authorList>
    </citation>
    <scope>NUCLEOTIDE SEQUENCE [LARGE SCALE GENOMIC DNA]</scope>
    <source>
        <strain evidence="2 3">LY-1</strain>
    </source>
</reference>
<keyword evidence="1" id="KW-1133">Transmembrane helix</keyword>
<organism evidence="2 3">
    <name type="scientific">Chitinophaga parva</name>
    <dbReference type="NCBI Taxonomy" id="2169414"/>
    <lineage>
        <taxon>Bacteria</taxon>
        <taxon>Pseudomonadati</taxon>
        <taxon>Bacteroidota</taxon>
        <taxon>Chitinophagia</taxon>
        <taxon>Chitinophagales</taxon>
        <taxon>Chitinophagaceae</taxon>
        <taxon>Chitinophaga</taxon>
    </lineage>
</organism>
<keyword evidence="1" id="KW-0472">Membrane</keyword>
<evidence type="ECO:0000313" key="3">
    <source>
        <dbReference type="Proteomes" id="UP000244450"/>
    </source>
</evidence>
<evidence type="ECO:0008006" key="4">
    <source>
        <dbReference type="Google" id="ProtNLM"/>
    </source>
</evidence>
<feature type="transmembrane region" description="Helical" evidence="1">
    <location>
        <begin position="6"/>
        <end position="24"/>
    </location>
</feature>
<dbReference type="EMBL" id="QCYK01000002">
    <property type="protein sequence ID" value="PUZ24937.1"/>
    <property type="molecule type" value="Genomic_DNA"/>
</dbReference>
<gene>
    <name evidence="2" type="ORF">DCC81_11510</name>
</gene>
<dbReference type="Proteomes" id="UP000244450">
    <property type="component" value="Unassembled WGS sequence"/>
</dbReference>
<comment type="caution">
    <text evidence="2">The sequence shown here is derived from an EMBL/GenBank/DDBJ whole genome shotgun (WGS) entry which is preliminary data.</text>
</comment>
<proteinExistence type="predicted"/>
<keyword evidence="1" id="KW-0812">Transmembrane</keyword>
<accession>A0A2T7BF75</accession>
<keyword evidence="3" id="KW-1185">Reference proteome</keyword>